<organism evidence="4 5">
    <name type="scientific">Blattamonas nauphoetae</name>
    <dbReference type="NCBI Taxonomy" id="2049346"/>
    <lineage>
        <taxon>Eukaryota</taxon>
        <taxon>Metamonada</taxon>
        <taxon>Preaxostyla</taxon>
        <taxon>Oxymonadida</taxon>
        <taxon>Blattamonas</taxon>
    </lineage>
</organism>
<keyword evidence="5" id="KW-1185">Reference proteome</keyword>
<feature type="compositionally biased region" description="Basic and acidic residues" evidence="1">
    <location>
        <begin position="1669"/>
        <end position="1678"/>
    </location>
</feature>
<dbReference type="InterPro" id="IPR011050">
    <property type="entry name" value="Pectin_lyase_fold/virulence"/>
</dbReference>
<keyword evidence="2" id="KW-1133">Transmembrane helix</keyword>
<evidence type="ECO:0000313" key="4">
    <source>
        <dbReference type="EMBL" id="KAK2956312.1"/>
    </source>
</evidence>
<keyword evidence="2" id="KW-0472">Membrane</keyword>
<gene>
    <name evidence="4" type="ORF">BLNAU_8679</name>
</gene>
<evidence type="ECO:0000259" key="3">
    <source>
        <dbReference type="Pfam" id="PF07714"/>
    </source>
</evidence>
<feature type="region of interest" description="Disordered" evidence="1">
    <location>
        <begin position="1669"/>
        <end position="1694"/>
    </location>
</feature>
<feature type="domain" description="Serine-threonine/tyrosine-protein kinase catalytic" evidence="3">
    <location>
        <begin position="1558"/>
        <end position="1665"/>
    </location>
</feature>
<reference evidence="4 5" key="1">
    <citation type="journal article" date="2022" name="bioRxiv">
        <title>Genomics of Preaxostyla Flagellates Illuminates Evolutionary Transitions and the Path Towards Mitochondrial Loss.</title>
        <authorList>
            <person name="Novak L.V.F."/>
            <person name="Treitli S.C."/>
            <person name="Pyrih J."/>
            <person name="Halakuc P."/>
            <person name="Pipaliya S.V."/>
            <person name="Vacek V."/>
            <person name="Brzon O."/>
            <person name="Soukal P."/>
            <person name="Eme L."/>
            <person name="Dacks J.B."/>
            <person name="Karnkowska A."/>
            <person name="Elias M."/>
            <person name="Hampl V."/>
        </authorList>
    </citation>
    <scope>NUCLEOTIDE SEQUENCE [LARGE SCALE GENOMIC DNA]</scope>
    <source>
        <strain evidence="4">NAU3</strain>
        <tissue evidence="4">Gut</tissue>
    </source>
</reference>
<dbReference type="InterPro" id="IPR011009">
    <property type="entry name" value="Kinase-like_dom_sf"/>
</dbReference>
<dbReference type="SUPFAM" id="SSF56112">
    <property type="entry name" value="Protein kinase-like (PK-like)"/>
    <property type="match status" value="1"/>
</dbReference>
<feature type="transmembrane region" description="Helical" evidence="2">
    <location>
        <begin position="1317"/>
        <end position="1340"/>
    </location>
</feature>
<accession>A0ABQ9XXT9</accession>
<evidence type="ECO:0000313" key="5">
    <source>
        <dbReference type="Proteomes" id="UP001281761"/>
    </source>
</evidence>
<keyword evidence="2" id="KW-0812">Transmembrane</keyword>
<comment type="caution">
    <text evidence="4">The sequence shown here is derived from an EMBL/GenBank/DDBJ whole genome shotgun (WGS) entry which is preliminary data.</text>
</comment>
<dbReference type="EMBL" id="JARBJD010000057">
    <property type="protein sequence ID" value="KAK2956312.1"/>
    <property type="molecule type" value="Genomic_DNA"/>
</dbReference>
<evidence type="ECO:0000256" key="1">
    <source>
        <dbReference type="SAM" id="MobiDB-lite"/>
    </source>
</evidence>
<proteinExistence type="predicted"/>
<dbReference type="SUPFAM" id="SSF51126">
    <property type="entry name" value="Pectin lyase-like"/>
    <property type="match status" value="1"/>
</dbReference>
<dbReference type="InterPro" id="IPR001245">
    <property type="entry name" value="Ser-Thr/Tyr_kinase_cat_dom"/>
</dbReference>
<sequence length="1694" mass="183217">MVRDSEIISNVHHSPFVVSNSDGEQPTTIQIIACSHHSKVTNLLPLVDFAQYRDISDVDDSHVERSDEKNQKLHAEGFGGEEICVVGSSLDFSDVHFPIGSGPLFSFGMRNEERSDFNSANFRINTKLTSSSLLNVTSQRTPFSENGNRFGSLMRQDVVGCCVTHCSNHDSGTTMLDVNVGGDLHSLNTSFSSCIRQSNAEDSYANEDYTQGQRFDYPTTSTITSSTFTSCTFKEMTAALTVHDGGSAISIRSATSLTITQCSFHICNLTNQNDDGGAIFVYPPNSNTNTLTVEMTSFTECKTIGNISNCGGSIFASRPQSVLITDSFFEKGEAHLDSAVNVYFQSTSTISNCSFVDCKALKRGTIGFYNDVTISTLAYLFFRGCSAPEVPGSKDVFFQTLTNAEVSSKITNCDSTSGSPNVYFQATDTSDSTLVPQLTSTPTVNACSVRFSGNEATVIVRTKEVIGGTMGILLEGCLVPRMVFVRFDTNGENSTIGAATVSSGANGILPSATYSLRSFVLPGDVGSQLFSASATLKDANTTRITVNGVTLLEGSYSMLVQSTGSPINISLSRTNSATLTGDAPLYPSSAIGRLDWLTQYTIIKVERVKSGTVSEVRRTNTLTFTTPSEPARIIGIWVELESSGNTTSITLRGRQMAKGSYTVTLNSESGPSFEVSFPDDLSDERNSSISSVSIFGELPVLSFNTIYTLFSVTPISSPSDHLLIDADPNYFVIAEPARVISTFPVLSSDLQTVTISLTGRAFNFTSFTTQLQVTSPTTSSPFTTTATRMSNEELTLTLPILSGTPSLTFGDEITILSLKNGSVDVILDCSTILIPHPPKVTSAECRFVNSLHTTITIELNGTDLPLHTPFLVTLDSGDDFEITFDSTLKGSTAEMAVGWPDSLQYSRTYRIVSIMNEVTSQAVFVEDPVTFSIGPAPSPIIVFCDSSSSDSSRFCGTSERACSSMDSAWKMGRVTGSLDVSIRIKQNASLSNTVSCVAGGVVVVEKGTFVEPTLRIPWSAWMGEKGMIVVSSDGLFELRDVDVVIESTLPSFVFLFASHSTLIIKDGSFVGPSDSTPSTDNDEDDSDSSVCSWETGIIQLENCSTRIDNTKFSSLQQGAINMKDGNLSIQTSAFSDNTPSPDLASGARRNIRCSDEGSVDIKTLSGGDGLTENPSPWMSIENCSLTGGAAKTQSPLFVPSLESGSKSILNKSSKSFTVTICGDSLFPCDLSLEVFEMQKNKAEGKSQLVDLTAESTTSFTESTITLSLSQSQLDLEASLEWRGRLVFGNGARTNSSFVIQQNTADRFAQSVKDNMKWWIPLVVALSTALIVFIFVVVCCLRRQSKKKKDDKLLDPKTSEMDGLPPEKIEIVEDWKYNLPHDSLLGAVQSEGNFSKADTSNDHQHTWISAQETKETGQAESCVDGVVMLEGDAMQLKPVNRQDTLFNRLHSTPKIPLAKLQTAKQIARALTELQKVSPLFTLLSCLSSHFVLFDSNGNVELRLTDGKEGKQADLIQGAQDPPIQPQPLAPVPFHALNHHHISHLIQSELNTLTLTTQPSQESSSGEGFELLRWRAPEATANVGEPAKEFDHGKAAVFSLGLILFEIESETVPLSEMDAVNANRHLGTGHLPKMELIQNDGLFELITSCLSLDPSLRPNLDSIESKLDSVEFSNPDHQKVDSSPTKPDLFIKSDKG</sequence>
<protein>
    <recommendedName>
        <fullName evidence="3">Serine-threonine/tyrosine-protein kinase catalytic domain-containing protein</fullName>
    </recommendedName>
</protein>
<name>A0ABQ9XXT9_9EUKA</name>
<dbReference type="Proteomes" id="UP001281761">
    <property type="component" value="Unassembled WGS sequence"/>
</dbReference>
<dbReference type="Gene3D" id="1.10.510.10">
    <property type="entry name" value="Transferase(Phosphotransferase) domain 1"/>
    <property type="match status" value="1"/>
</dbReference>
<evidence type="ECO:0000256" key="2">
    <source>
        <dbReference type="SAM" id="Phobius"/>
    </source>
</evidence>
<dbReference type="Pfam" id="PF07714">
    <property type="entry name" value="PK_Tyr_Ser-Thr"/>
    <property type="match status" value="1"/>
</dbReference>